<dbReference type="SUPFAM" id="SSF52540">
    <property type="entry name" value="P-loop containing nucleoside triphosphate hydrolases"/>
    <property type="match status" value="2"/>
</dbReference>
<keyword evidence="4" id="KW-0067">ATP-binding</keyword>
<dbReference type="InterPro" id="IPR001650">
    <property type="entry name" value="Helicase_C-like"/>
</dbReference>
<dbReference type="InterPro" id="IPR000330">
    <property type="entry name" value="SNF2_N"/>
</dbReference>
<feature type="region of interest" description="Disordered" evidence="5">
    <location>
        <begin position="112"/>
        <end position="207"/>
    </location>
</feature>
<dbReference type="Proteomes" id="UP001530315">
    <property type="component" value="Unassembled WGS sequence"/>
</dbReference>
<keyword evidence="3" id="KW-0347">Helicase</keyword>
<reference evidence="7 8" key="1">
    <citation type="submission" date="2024-10" db="EMBL/GenBank/DDBJ databases">
        <title>Updated reference genomes for cyclostephanoid diatoms.</title>
        <authorList>
            <person name="Roberts W.R."/>
            <person name="Alverson A.J."/>
        </authorList>
    </citation>
    <scope>NUCLEOTIDE SEQUENCE [LARGE SCALE GENOMIC DNA]</scope>
    <source>
        <strain evidence="7 8">AJA276-08</strain>
    </source>
</reference>
<proteinExistence type="predicted"/>
<feature type="compositionally biased region" description="Basic residues" evidence="5">
    <location>
        <begin position="615"/>
        <end position="624"/>
    </location>
</feature>
<feature type="compositionally biased region" description="Polar residues" evidence="5">
    <location>
        <begin position="79"/>
        <end position="88"/>
    </location>
</feature>
<dbReference type="GO" id="GO:0005524">
    <property type="term" value="F:ATP binding"/>
    <property type="evidence" value="ECO:0007669"/>
    <property type="project" value="UniProtKB-KW"/>
</dbReference>
<evidence type="ECO:0000256" key="2">
    <source>
        <dbReference type="ARBA" id="ARBA00022801"/>
    </source>
</evidence>
<evidence type="ECO:0000256" key="5">
    <source>
        <dbReference type="SAM" id="MobiDB-lite"/>
    </source>
</evidence>
<dbReference type="AlphaFoldDB" id="A0ABD3Q9I5"/>
<feature type="compositionally biased region" description="Polar residues" evidence="5">
    <location>
        <begin position="138"/>
        <end position="157"/>
    </location>
</feature>
<dbReference type="PANTHER" id="PTHR45766:SF3">
    <property type="entry name" value="DNA ANNEALING HELICASE AND ENDONUCLEASE ZRANB3"/>
    <property type="match status" value="1"/>
</dbReference>
<feature type="region of interest" description="Disordered" evidence="5">
    <location>
        <begin position="411"/>
        <end position="448"/>
    </location>
</feature>
<dbReference type="Gene3D" id="3.40.50.300">
    <property type="entry name" value="P-loop containing nucleotide triphosphate hydrolases"/>
    <property type="match status" value="1"/>
</dbReference>
<evidence type="ECO:0000259" key="6">
    <source>
        <dbReference type="PROSITE" id="PS51194"/>
    </source>
</evidence>
<accession>A0ABD3Q9I5</accession>
<name>A0ABD3Q9I5_9STRA</name>
<evidence type="ECO:0000313" key="8">
    <source>
        <dbReference type="Proteomes" id="UP001530315"/>
    </source>
</evidence>
<keyword evidence="8" id="KW-1185">Reference proteome</keyword>
<feature type="domain" description="Helicase C-terminal" evidence="6">
    <location>
        <begin position="846"/>
        <end position="991"/>
    </location>
</feature>
<feature type="region of interest" description="Disordered" evidence="5">
    <location>
        <begin position="592"/>
        <end position="635"/>
    </location>
</feature>
<dbReference type="GO" id="GO:0016787">
    <property type="term" value="F:hydrolase activity"/>
    <property type="evidence" value="ECO:0007669"/>
    <property type="project" value="UniProtKB-KW"/>
</dbReference>
<feature type="region of interest" description="Disordered" evidence="5">
    <location>
        <begin position="31"/>
        <end position="89"/>
    </location>
</feature>
<feature type="compositionally biased region" description="Polar residues" evidence="5">
    <location>
        <begin position="420"/>
        <end position="431"/>
    </location>
</feature>
<comment type="caution">
    <text evidence="7">The sequence shown here is derived from an EMBL/GenBank/DDBJ whole genome shotgun (WGS) entry which is preliminary data.</text>
</comment>
<feature type="compositionally biased region" description="Basic and acidic residues" evidence="5">
    <location>
        <begin position="158"/>
        <end position="172"/>
    </location>
</feature>
<dbReference type="PROSITE" id="PS51194">
    <property type="entry name" value="HELICASE_CTER"/>
    <property type="match status" value="1"/>
</dbReference>
<keyword evidence="2" id="KW-0378">Hydrolase</keyword>
<dbReference type="SMART" id="SM00487">
    <property type="entry name" value="DEXDc"/>
    <property type="match status" value="1"/>
</dbReference>
<organism evidence="7 8">
    <name type="scientific">Stephanodiscus triporus</name>
    <dbReference type="NCBI Taxonomy" id="2934178"/>
    <lineage>
        <taxon>Eukaryota</taxon>
        <taxon>Sar</taxon>
        <taxon>Stramenopiles</taxon>
        <taxon>Ochrophyta</taxon>
        <taxon>Bacillariophyta</taxon>
        <taxon>Coscinodiscophyceae</taxon>
        <taxon>Thalassiosirophycidae</taxon>
        <taxon>Stephanodiscales</taxon>
        <taxon>Stephanodiscaceae</taxon>
        <taxon>Stephanodiscus</taxon>
    </lineage>
</organism>
<dbReference type="Pfam" id="PF00271">
    <property type="entry name" value="Helicase_C"/>
    <property type="match status" value="1"/>
</dbReference>
<keyword evidence="1" id="KW-0547">Nucleotide-binding</keyword>
<feature type="compositionally biased region" description="Low complexity" evidence="5">
    <location>
        <begin position="31"/>
        <end position="43"/>
    </location>
</feature>
<dbReference type="GO" id="GO:0004386">
    <property type="term" value="F:helicase activity"/>
    <property type="evidence" value="ECO:0007669"/>
    <property type="project" value="UniProtKB-KW"/>
</dbReference>
<evidence type="ECO:0000313" key="7">
    <source>
        <dbReference type="EMBL" id="KAL3796727.1"/>
    </source>
</evidence>
<dbReference type="InterPro" id="IPR014001">
    <property type="entry name" value="Helicase_ATP-bd"/>
</dbReference>
<feature type="compositionally biased region" description="Polar residues" evidence="5">
    <location>
        <begin position="195"/>
        <end position="205"/>
    </location>
</feature>
<evidence type="ECO:0000256" key="4">
    <source>
        <dbReference type="ARBA" id="ARBA00022840"/>
    </source>
</evidence>
<dbReference type="InterPro" id="IPR049730">
    <property type="entry name" value="SNF2/RAD54-like_C"/>
</dbReference>
<dbReference type="InterPro" id="IPR038718">
    <property type="entry name" value="SNF2-like_sf"/>
</dbReference>
<evidence type="ECO:0000256" key="1">
    <source>
        <dbReference type="ARBA" id="ARBA00022741"/>
    </source>
</evidence>
<dbReference type="Pfam" id="PF00176">
    <property type="entry name" value="SNF2-rel_dom"/>
    <property type="match status" value="1"/>
</dbReference>
<dbReference type="Gene3D" id="3.40.50.10810">
    <property type="entry name" value="Tandem AAA-ATPase domain"/>
    <property type="match status" value="1"/>
</dbReference>
<feature type="region of interest" description="Disordered" evidence="5">
    <location>
        <begin position="219"/>
        <end position="247"/>
    </location>
</feature>
<dbReference type="SMART" id="SM00490">
    <property type="entry name" value="HELICc"/>
    <property type="match status" value="1"/>
</dbReference>
<dbReference type="InterPro" id="IPR027417">
    <property type="entry name" value="P-loop_NTPase"/>
</dbReference>
<feature type="compositionally biased region" description="Polar residues" evidence="5">
    <location>
        <begin position="224"/>
        <end position="238"/>
    </location>
</feature>
<dbReference type="PANTHER" id="PTHR45766">
    <property type="entry name" value="DNA ANNEALING HELICASE AND ENDONUCLEASE ZRANB3 FAMILY MEMBER"/>
    <property type="match status" value="1"/>
</dbReference>
<protein>
    <recommendedName>
        <fullName evidence="6">Helicase C-terminal domain-containing protein</fullName>
    </recommendedName>
</protein>
<gene>
    <name evidence="7" type="ORF">ACHAW5_010385</name>
</gene>
<dbReference type="EMBL" id="JALLAZ020000378">
    <property type="protein sequence ID" value="KAL3796727.1"/>
    <property type="molecule type" value="Genomic_DNA"/>
</dbReference>
<dbReference type="CDD" id="cd18793">
    <property type="entry name" value="SF2_C_SNF"/>
    <property type="match status" value="1"/>
</dbReference>
<sequence length="1015" mass="113158">MSTNDKSTRESFGDTGIDWVAAATEMDRLLASASSSGGSSRADAGIDATTAGRARSTDRRAQTPSSLYDDVGNGGMAGNNENSQSNHAHNCMPQISELTAVQMTRMEENRRNALEKRRRLKSQPRSSSSQSVVARHQLMSTQSTSTTVDNPTQASSHENNDREQRARIEESQRGAPPETKRQQLPGAAGDFNRIRCTSSPSTYSEEQLARMEENRRRALEKKNTNQIRCTSSPSTYSEEQLARMEENRRRALEKKILSQIITSPATSLVPPKPPAQVTVPLSLVSLKSSVIVSDEQRARMEENRRKALEKKHRASQLAMASSATIADDVELTSPINSLRKITADDCARVGSSENQIRLLQTKTPPKADLQLCNTVDSSGPRVQKLDVESWTEGETNFAGGNRDTTLNNLDVTHSHDDNELSATDVKSSSVLHHTKSPTKKSALPPIPPELQYDESRVLPIDDDYIDSLIENAELDQTLLNGWSLFDHQKEGVRRGLKMRRLILAFDMGLGKRVLPNRFYVSRLLLLALPSHFFVAQLMKRIEGKTIIGCVWAKAFLNTFEGIKIFLIAPVSLHDEWKRTAIDATGLKLDNDGRRSKKGKAKKKKEEDEEYERTVTGKRRKRAKKKSDSDSGEECEPSDKIDMYVFSWDCIAASKDLILDTPNYVVIADEAHYMQSMESMRTKEALTLVSHRKCRGVLLLSGTPMKNGRPSNLFPLLRAVRHPFGENQKRYEFYFCNGQQKTFGNRTTWDATGSSNLKELNAHTASHIFRMTKEECMSKELPPRKREVARIPVPSRHELRYTQALKDLAEAFSSSRTNCGGENDALLSSFQRLRQISAIAKVDAIASLSNSILVEESSIVIFTSFVAVAKEIYQKLEDMDWAGELLTGETAVKKRQTMVDRFQAGISPVFVCTYGAGGVGLTLTAACTVLLIDRPWTPGDVCQAEDRVRRIGQKRPVRSIWVRSFPIDDRIDELIDHKEVNSSAAVDGKDHGCQNRNAPKVSIAELVKSVLGNQDT</sequence>
<evidence type="ECO:0000256" key="3">
    <source>
        <dbReference type="ARBA" id="ARBA00022806"/>
    </source>
</evidence>